<dbReference type="GO" id="GO:0005524">
    <property type="term" value="F:ATP binding"/>
    <property type="evidence" value="ECO:0007669"/>
    <property type="project" value="UniProtKB-KW"/>
</dbReference>
<keyword evidence="2 7" id="KW-0436">Ligase</keyword>
<dbReference type="PANTHER" id="PTHR12241">
    <property type="entry name" value="TUBULIN POLYGLUTAMYLASE"/>
    <property type="match status" value="1"/>
</dbReference>
<dbReference type="GO" id="GO:0070740">
    <property type="term" value="F:tubulin-glutamic acid ligase activity"/>
    <property type="evidence" value="ECO:0007669"/>
    <property type="project" value="TreeGrafter"/>
</dbReference>
<reference evidence="7 8" key="1">
    <citation type="journal article" date="2010" name="Nature">
        <title>The Ectocarpus genome and the independent evolution of multicellularity in brown algae.</title>
        <authorList>
            <person name="Cock J.M."/>
            <person name="Sterck L."/>
            <person name="Rouze P."/>
            <person name="Scornet D."/>
            <person name="Allen A.E."/>
            <person name="Amoutzias G."/>
            <person name="Anthouard V."/>
            <person name="Artiguenave F."/>
            <person name="Aury J.M."/>
            <person name="Badger J.H."/>
            <person name="Beszteri B."/>
            <person name="Billiau K."/>
            <person name="Bonnet E."/>
            <person name="Bothwell J.H."/>
            <person name="Bowler C."/>
            <person name="Boyen C."/>
            <person name="Brownlee C."/>
            <person name="Carrano C.J."/>
            <person name="Charrier B."/>
            <person name="Cho G.Y."/>
            <person name="Coelho S.M."/>
            <person name="Collen J."/>
            <person name="Corre E."/>
            <person name="Da Silva C."/>
            <person name="Delage L."/>
            <person name="Delaroque N."/>
            <person name="Dittami S.M."/>
            <person name="Doulbeau S."/>
            <person name="Elias M."/>
            <person name="Farnham G."/>
            <person name="Gachon C.M."/>
            <person name="Gschloessl B."/>
            <person name="Heesch S."/>
            <person name="Jabbari K."/>
            <person name="Jubin C."/>
            <person name="Kawai H."/>
            <person name="Kimura K."/>
            <person name="Kloareg B."/>
            <person name="Kupper F.C."/>
            <person name="Lang D."/>
            <person name="Le Bail A."/>
            <person name="Leblanc C."/>
            <person name="Lerouge P."/>
            <person name="Lohr M."/>
            <person name="Lopez P.J."/>
            <person name="Martens C."/>
            <person name="Maumus F."/>
            <person name="Michel G."/>
            <person name="Miranda-Saavedra D."/>
            <person name="Morales J."/>
            <person name="Moreau H."/>
            <person name="Motomura T."/>
            <person name="Nagasato C."/>
            <person name="Napoli C.A."/>
            <person name="Nelson D.R."/>
            <person name="Nyvall-Collen P."/>
            <person name="Peters A.F."/>
            <person name="Pommier C."/>
            <person name="Potin P."/>
            <person name="Poulain J."/>
            <person name="Quesneville H."/>
            <person name="Read B."/>
            <person name="Rensing S.A."/>
            <person name="Ritter A."/>
            <person name="Rousvoal S."/>
            <person name="Samanta M."/>
            <person name="Samson G."/>
            <person name="Schroeder D.C."/>
            <person name="Segurens B."/>
            <person name="Strittmatter M."/>
            <person name="Tonon T."/>
            <person name="Tregear J.W."/>
            <person name="Valentin K."/>
            <person name="von Dassow P."/>
            <person name="Yamagishi T."/>
            <person name="Van de Peer Y."/>
            <person name="Wincker P."/>
        </authorList>
    </citation>
    <scope>NUCLEOTIDE SEQUENCE [LARGE SCALE GENOMIC DNA]</scope>
    <source>
        <strain evidence="8">Ec32 / CCAP1310/4</strain>
    </source>
</reference>
<feature type="compositionally biased region" description="Basic and acidic residues" evidence="6">
    <location>
        <begin position="759"/>
        <end position="778"/>
    </location>
</feature>
<organism evidence="7 8">
    <name type="scientific">Ectocarpus siliculosus</name>
    <name type="common">Brown alga</name>
    <name type="synonym">Conferva siliculosa</name>
    <dbReference type="NCBI Taxonomy" id="2880"/>
    <lineage>
        <taxon>Eukaryota</taxon>
        <taxon>Sar</taxon>
        <taxon>Stramenopiles</taxon>
        <taxon>Ochrophyta</taxon>
        <taxon>PX clade</taxon>
        <taxon>Phaeophyceae</taxon>
        <taxon>Ectocarpales</taxon>
        <taxon>Ectocarpaceae</taxon>
        <taxon>Ectocarpus</taxon>
    </lineage>
</organism>
<comment type="similarity">
    <text evidence="1">Belongs to the tubulin--tyrosine ligase family.</text>
</comment>
<dbReference type="GO" id="GO:0000226">
    <property type="term" value="P:microtubule cytoskeleton organization"/>
    <property type="evidence" value="ECO:0007669"/>
    <property type="project" value="TreeGrafter"/>
</dbReference>
<evidence type="ECO:0000256" key="3">
    <source>
        <dbReference type="ARBA" id="ARBA00022741"/>
    </source>
</evidence>
<dbReference type="OrthoDB" id="2127950at2759"/>
<evidence type="ECO:0000256" key="5">
    <source>
        <dbReference type="ARBA" id="ARBA00030445"/>
    </source>
</evidence>
<feature type="region of interest" description="Disordered" evidence="6">
    <location>
        <begin position="202"/>
        <end position="230"/>
    </location>
</feature>
<dbReference type="STRING" id="2880.D7FZA2"/>
<dbReference type="GO" id="GO:0015631">
    <property type="term" value="F:tubulin binding"/>
    <property type="evidence" value="ECO:0007669"/>
    <property type="project" value="TreeGrafter"/>
</dbReference>
<feature type="compositionally biased region" description="Basic and acidic residues" evidence="6">
    <location>
        <begin position="53"/>
        <end position="65"/>
    </location>
</feature>
<gene>
    <name evidence="7" type="ORF">Esi_0359_0006</name>
</gene>
<feature type="compositionally biased region" description="Basic and acidic residues" evidence="6">
    <location>
        <begin position="81"/>
        <end position="90"/>
    </location>
</feature>
<dbReference type="AlphaFoldDB" id="D7FZA2"/>
<evidence type="ECO:0000256" key="1">
    <source>
        <dbReference type="ARBA" id="ARBA00006820"/>
    </source>
</evidence>
<protein>
    <recommendedName>
        <fullName evidence="5">Tubulin--tyrosine ligase-like protein 9</fullName>
    </recommendedName>
</protein>
<dbReference type="PANTHER" id="PTHR12241:SF39">
    <property type="entry name" value="TUBULIN POLYGLUTAMYLASE TTLL9-RELATED"/>
    <property type="match status" value="1"/>
</dbReference>
<sequence>MHSDRAQQARLQSRTSPLTTASPPGRPRSSAAQHSKRPYSRDQWRTRRASTGDVDRETDDGKVGELVEGAPVAGDGLWTDKGNEAGEKEAGGSKVLPIEAFADQDEGCPPMTKTERRRLWLKRRRSGEFYFRSEFKGLVHAVMESRGWKPSCPPRVPDECLTVPYVDSWEETVDGFDPSRPGFGQPDERDRLALSAVVAAQAEDGATGREDDPCSDNMRASESPQQQQEYDDVIVSSTRACKPWDLHWSYTKWAVETMRFARKLAPWQKVNHFRNSNELCRKDLMLKNLKKRRAQLYARGELAEAQAYNFFPVSFEMPKDYALFVEEFKESGGIWVMKPSGAAEGKGIFLFTKLSDVKAWAKPHLIRRMKRHDPANPGSFVVQRYISNPYVIGGKKFDLRLYVLVTSFRPLTVYIYRDGFAKFSSARFSADPAHLANELMHLTNHAVQRRGAAAGKKWGLKKFKWYVAMRHGRKAMDKLFWEIQALVVRTIRSVDRLIIHDKQSFELFGYDVLVDETLRPWLLEVNASPSLGASNRDDLRLKKQMVGDVLDIVDVEGRVPAGSPVREHVGGFDLAFHKGYVEVQPQACGYSSLFGAVVRNRVKPARRAKQDKARRLHCRAWCGYDPGSLSLDIANRPFDIGICILSVSTQNLPVSCLQVPLRCDLNKFTRLRAPPMPQQGKFSCFPLPRASRPHPGPNEKIGTTSGAPPIVMYKTSNETMGLETWRPNIYIFRPQDYWKGSVDYVPWKKGDGVCTSDGDECRAPPRGEGRTSSGKDGDCSGIQFGLRYKNTDPRAPLSRSARADRCQNIKGARESGVHITQSCVDESGGYPAGSSGGGEVEVERCASGSNAFRKDAEMEMALRGVLDALRRVREERLR</sequence>
<dbReference type="PROSITE" id="PS51221">
    <property type="entry name" value="TTL"/>
    <property type="match status" value="1"/>
</dbReference>
<keyword evidence="3" id="KW-0547">Nucleotide-binding</keyword>
<feature type="compositionally biased region" description="Polar residues" evidence="6">
    <location>
        <begin position="218"/>
        <end position="228"/>
    </location>
</feature>
<feature type="region of interest" description="Disordered" evidence="6">
    <location>
        <begin position="755"/>
        <end position="801"/>
    </location>
</feature>
<accession>D7FZA2</accession>
<evidence type="ECO:0000313" key="8">
    <source>
        <dbReference type="Proteomes" id="UP000002630"/>
    </source>
</evidence>
<dbReference type="InterPro" id="IPR004344">
    <property type="entry name" value="TTL/TTLL_fam"/>
</dbReference>
<feature type="region of interest" description="Disordered" evidence="6">
    <location>
        <begin position="1"/>
        <end position="90"/>
    </location>
</feature>
<dbReference type="GO" id="GO:0036064">
    <property type="term" value="C:ciliary basal body"/>
    <property type="evidence" value="ECO:0007669"/>
    <property type="project" value="TreeGrafter"/>
</dbReference>
<dbReference type="Proteomes" id="UP000002630">
    <property type="component" value="Unassembled WGS sequence"/>
</dbReference>
<dbReference type="Gene3D" id="3.30.470.20">
    <property type="entry name" value="ATP-grasp fold, B domain"/>
    <property type="match status" value="1"/>
</dbReference>
<evidence type="ECO:0000256" key="6">
    <source>
        <dbReference type="SAM" id="MobiDB-lite"/>
    </source>
</evidence>
<keyword evidence="4" id="KW-0067">ATP-binding</keyword>
<dbReference type="InParanoid" id="D7FZA2"/>
<dbReference type="eggNOG" id="KOG2157">
    <property type="taxonomic scope" value="Eukaryota"/>
</dbReference>
<feature type="compositionally biased region" description="Polar residues" evidence="6">
    <location>
        <begin position="9"/>
        <end position="22"/>
    </location>
</feature>
<name>D7FZA2_ECTSI</name>
<evidence type="ECO:0000256" key="4">
    <source>
        <dbReference type="ARBA" id="ARBA00022840"/>
    </source>
</evidence>
<proteinExistence type="inferred from homology"/>
<keyword evidence="8" id="KW-1185">Reference proteome</keyword>
<dbReference type="SUPFAM" id="SSF56059">
    <property type="entry name" value="Glutathione synthetase ATP-binding domain-like"/>
    <property type="match status" value="1"/>
</dbReference>
<dbReference type="Pfam" id="PF03133">
    <property type="entry name" value="TTL"/>
    <property type="match status" value="1"/>
</dbReference>
<evidence type="ECO:0000313" key="7">
    <source>
        <dbReference type="EMBL" id="CBJ32719.1"/>
    </source>
</evidence>
<dbReference type="EMBL" id="FN649760">
    <property type="protein sequence ID" value="CBJ32719.1"/>
    <property type="molecule type" value="Genomic_DNA"/>
</dbReference>
<evidence type="ECO:0000256" key="2">
    <source>
        <dbReference type="ARBA" id="ARBA00022598"/>
    </source>
</evidence>